<organism evidence="1 2">
    <name type="scientific">Rhynchophorus ferrugineus</name>
    <name type="common">Red palm weevil</name>
    <name type="synonym">Curculio ferrugineus</name>
    <dbReference type="NCBI Taxonomy" id="354439"/>
    <lineage>
        <taxon>Eukaryota</taxon>
        <taxon>Metazoa</taxon>
        <taxon>Ecdysozoa</taxon>
        <taxon>Arthropoda</taxon>
        <taxon>Hexapoda</taxon>
        <taxon>Insecta</taxon>
        <taxon>Pterygota</taxon>
        <taxon>Neoptera</taxon>
        <taxon>Endopterygota</taxon>
        <taxon>Coleoptera</taxon>
        <taxon>Polyphaga</taxon>
        <taxon>Cucujiformia</taxon>
        <taxon>Curculionidae</taxon>
        <taxon>Dryophthorinae</taxon>
        <taxon>Rhynchophorus</taxon>
    </lineage>
</organism>
<sequence length="89" mass="9800">MPSDDGAHSTSPKGNELIQAAVFPPQGLVLPMGELSPLAGTTERGPLCRLIFRFIFHSDFGFCATLRLPWQKITVFFLPFFSSCRLASL</sequence>
<gene>
    <name evidence="1" type="ORF">GWI33_001781</name>
</gene>
<name>A0A834IL05_RHYFE</name>
<dbReference type="Proteomes" id="UP000625711">
    <property type="component" value="Unassembled WGS sequence"/>
</dbReference>
<accession>A0A834IL05</accession>
<evidence type="ECO:0000313" key="1">
    <source>
        <dbReference type="EMBL" id="KAF7282924.1"/>
    </source>
</evidence>
<protein>
    <submittedName>
        <fullName evidence="1">Uncharacterized protein</fullName>
    </submittedName>
</protein>
<proteinExistence type="predicted"/>
<evidence type="ECO:0000313" key="2">
    <source>
        <dbReference type="Proteomes" id="UP000625711"/>
    </source>
</evidence>
<keyword evidence="2" id="KW-1185">Reference proteome</keyword>
<dbReference type="EMBL" id="JAACXV010000150">
    <property type="protein sequence ID" value="KAF7282924.1"/>
    <property type="molecule type" value="Genomic_DNA"/>
</dbReference>
<reference evidence="1" key="1">
    <citation type="submission" date="2020-08" db="EMBL/GenBank/DDBJ databases">
        <title>Genome sequencing and assembly of the red palm weevil Rhynchophorus ferrugineus.</title>
        <authorList>
            <person name="Dias G.B."/>
            <person name="Bergman C.M."/>
            <person name="Manee M."/>
        </authorList>
    </citation>
    <scope>NUCLEOTIDE SEQUENCE</scope>
    <source>
        <strain evidence="1">AA-2017</strain>
        <tissue evidence="1">Whole larva</tissue>
    </source>
</reference>
<comment type="caution">
    <text evidence="1">The sequence shown here is derived from an EMBL/GenBank/DDBJ whole genome shotgun (WGS) entry which is preliminary data.</text>
</comment>
<dbReference type="AlphaFoldDB" id="A0A834IL05"/>